<keyword evidence="2" id="KW-1185">Reference proteome</keyword>
<dbReference type="Pfam" id="PF13692">
    <property type="entry name" value="Glyco_trans_1_4"/>
    <property type="match status" value="1"/>
</dbReference>
<dbReference type="CAZy" id="GT4">
    <property type="family name" value="Glycosyltransferase Family 4"/>
</dbReference>
<dbReference type="Gene3D" id="3.40.50.2000">
    <property type="entry name" value="Glycogen Phosphorylase B"/>
    <property type="match status" value="2"/>
</dbReference>
<dbReference type="GeneID" id="31763203"/>
<dbReference type="EMBL" id="CP000685">
    <property type="protein sequence ID" value="ABQ03374.1"/>
    <property type="molecule type" value="Genomic_DNA"/>
</dbReference>
<dbReference type="GO" id="GO:0016757">
    <property type="term" value="F:glycosyltransferase activity"/>
    <property type="evidence" value="ECO:0007669"/>
    <property type="project" value="TreeGrafter"/>
</dbReference>
<dbReference type="PANTHER" id="PTHR45947:SF3">
    <property type="entry name" value="SULFOQUINOVOSYL TRANSFERASE SQD2"/>
    <property type="match status" value="1"/>
</dbReference>
<dbReference type="HOGENOM" id="CLU_028014_3_0_10"/>
<organism evidence="1 2">
    <name type="scientific">Flavobacterium johnsoniae (strain ATCC 17061 / DSM 2064 / JCM 8514 / BCRC 14874 / CCUG 350202 / NBRC 14942 / NCIMB 11054 / UW101)</name>
    <name type="common">Cytophaga johnsonae</name>
    <dbReference type="NCBI Taxonomy" id="376686"/>
    <lineage>
        <taxon>Bacteria</taxon>
        <taxon>Pseudomonadati</taxon>
        <taxon>Bacteroidota</taxon>
        <taxon>Flavobacteriia</taxon>
        <taxon>Flavobacteriales</taxon>
        <taxon>Flavobacteriaceae</taxon>
        <taxon>Flavobacterium</taxon>
    </lineage>
</organism>
<dbReference type="OrthoDB" id="9807209at2"/>
<evidence type="ECO:0000313" key="2">
    <source>
        <dbReference type="Proteomes" id="UP000006694"/>
    </source>
</evidence>
<dbReference type="SUPFAM" id="SSF53756">
    <property type="entry name" value="UDP-Glycosyltransferase/glycogen phosphorylase"/>
    <property type="match status" value="1"/>
</dbReference>
<reference evidence="1 2" key="1">
    <citation type="journal article" date="2009" name="Appl. Environ. Microbiol.">
        <title>Novel features of the polysaccharide-digesting gliding bacterium Flavobacterium johnsoniae as revealed by genome sequence analysis.</title>
        <authorList>
            <person name="McBride M.J."/>
            <person name="Xie G."/>
            <person name="Martens E.C."/>
            <person name="Lapidus A."/>
            <person name="Henrissat B."/>
            <person name="Rhodes R.G."/>
            <person name="Goltsman E."/>
            <person name="Wang W."/>
            <person name="Xu J."/>
            <person name="Hunnicutt D.W."/>
            <person name="Staroscik A.M."/>
            <person name="Hoover T.R."/>
            <person name="Cheng Y.Q."/>
            <person name="Stein J.L."/>
        </authorList>
    </citation>
    <scope>NUCLEOTIDE SEQUENCE [LARGE SCALE GENOMIC DNA]</scope>
    <source>
        <strain evidence="2">ATCC 17061 / DSM 2064 / JCM 8514 / BCRC 14874 / CCUG 350202 / NBRC 14942 / NCIMB 11054 / UW101</strain>
    </source>
</reference>
<name>A5FN53_FLAJ1</name>
<gene>
    <name evidence="1" type="ordered locus">Fjoh_0338</name>
</gene>
<dbReference type="Proteomes" id="UP000006694">
    <property type="component" value="Chromosome"/>
</dbReference>
<dbReference type="STRING" id="376686.Fjoh_0338"/>
<evidence type="ECO:0000313" key="1">
    <source>
        <dbReference type="EMBL" id="ABQ03374.1"/>
    </source>
</evidence>
<accession>A5FN53</accession>
<sequence>MKKKCLIIIPGIPYPPVDGHKLKIYNLILILSKYFDLHIITISRENLSDKQVNFINQNSYKSKHFKLNTFKSLFRLFGSIFSKIPFQVKYFSLTSVKKYISDNSKNDEFAVLNLIRTCGYIDILKDKSIIIDMVDALSKSYLKSNKTTSSLIFNLIYGIEAKRLVEYEKKCLSKADLTLCVNQKDALNLSDYGEVKWLPNGVNEKLFNYTEKSSEYNNCIVFFGAMFYQPNIDAMVWFEKNVMDYLNPNIKVIVIGPRPSSSVLNLAKKRKNIVVTGFLNDPYLIINSCFAVIAPMQNGGGIQNKILETMGMGKVNILTSYAADPIVGAETNTHFIVENDPLIMAEKINEVYLNPSSFIKMGEDAAVLIRNKYTWDSYEKKLISHIKEIKDE</sequence>
<dbReference type="RefSeq" id="WP_012022444.1">
    <property type="nucleotide sequence ID" value="NC_009441.1"/>
</dbReference>
<dbReference type="PANTHER" id="PTHR45947">
    <property type="entry name" value="SULFOQUINOVOSYL TRANSFERASE SQD2"/>
    <property type="match status" value="1"/>
</dbReference>
<dbReference type="KEGG" id="fjo:Fjoh_0338"/>
<proteinExistence type="predicted"/>
<dbReference type="eggNOG" id="COG0438">
    <property type="taxonomic scope" value="Bacteria"/>
</dbReference>
<dbReference type="AlphaFoldDB" id="A5FN53"/>
<dbReference type="InterPro" id="IPR050194">
    <property type="entry name" value="Glycosyltransferase_grp1"/>
</dbReference>
<protein>
    <submittedName>
        <fullName evidence="1">Alpha-glycosyltransferase-like protein Glycosyltransferase family 4</fullName>
    </submittedName>
</protein>